<dbReference type="InterPro" id="IPR001951">
    <property type="entry name" value="Histone_H4"/>
</dbReference>
<evidence type="ECO:0000256" key="10">
    <source>
        <dbReference type="SAM" id="MobiDB-lite"/>
    </source>
</evidence>
<keyword evidence="9" id="KW-0544">Nucleosome core</keyword>
<dbReference type="GO" id="GO:0046982">
    <property type="term" value="F:protein heterodimerization activity"/>
    <property type="evidence" value="ECO:0007669"/>
    <property type="project" value="InterPro"/>
</dbReference>
<dbReference type="PANTHER" id="PTHR10484">
    <property type="entry name" value="HISTONE H4"/>
    <property type="match status" value="1"/>
</dbReference>
<dbReference type="SMART" id="SM00417">
    <property type="entry name" value="H4"/>
    <property type="match status" value="1"/>
</dbReference>
<evidence type="ECO:0000256" key="4">
    <source>
        <dbReference type="ARBA" id="ARBA00006564"/>
    </source>
</evidence>
<accession>A0A3P7XUR4</accession>
<keyword evidence="12" id="KW-1185">Reference proteome</keyword>
<reference evidence="11 12" key="1">
    <citation type="submission" date="2018-11" db="EMBL/GenBank/DDBJ databases">
        <authorList>
            <consortium name="Pathogen Informatics"/>
        </authorList>
    </citation>
    <scope>NUCLEOTIDE SEQUENCE [LARGE SCALE GENOMIC DNA]</scope>
</reference>
<dbReference type="GO" id="GO:0030527">
    <property type="term" value="F:structural constituent of chromatin"/>
    <property type="evidence" value="ECO:0007669"/>
    <property type="project" value="InterPro"/>
</dbReference>
<comment type="subcellular location">
    <subcellularLocation>
        <location evidence="3">Chromosome</location>
    </subcellularLocation>
    <subcellularLocation>
        <location evidence="2">Nucleus</location>
    </subcellularLocation>
</comment>
<protein>
    <recommendedName>
        <fullName evidence="5">Histone H4</fullName>
    </recommendedName>
</protein>
<dbReference type="AlphaFoldDB" id="A0A183FFE2"/>
<evidence type="ECO:0000256" key="7">
    <source>
        <dbReference type="ARBA" id="ARBA00023125"/>
    </source>
</evidence>
<dbReference type="Gene3D" id="1.10.20.10">
    <property type="entry name" value="Histone, subunit A"/>
    <property type="match status" value="2"/>
</dbReference>
<evidence type="ECO:0000256" key="9">
    <source>
        <dbReference type="ARBA" id="ARBA00023269"/>
    </source>
</evidence>
<proteinExistence type="inferred from homology"/>
<dbReference type="InterPro" id="IPR009072">
    <property type="entry name" value="Histone-fold"/>
</dbReference>
<evidence type="ECO:0000256" key="2">
    <source>
        <dbReference type="ARBA" id="ARBA00004123"/>
    </source>
</evidence>
<dbReference type="GO" id="GO:0005634">
    <property type="term" value="C:nucleus"/>
    <property type="evidence" value="ECO:0007669"/>
    <property type="project" value="UniProtKB-SubCell"/>
</dbReference>
<organism evidence="12 13">
    <name type="scientific">Heligmosomoides polygyrus</name>
    <name type="common">Parasitic roundworm</name>
    <dbReference type="NCBI Taxonomy" id="6339"/>
    <lineage>
        <taxon>Eukaryota</taxon>
        <taxon>Metazoa</taxon>
        <taxon>Ecdysozoa</taxon>
        <taxon>Nematoda</taxon>
        <taxon>Chromadorea</taxon>
        <taxon>Rhabditida</taxon>
        <taxon>Rhabditina</taxon>
        <taxon>Rhabditomorpha</taxon>
        <taxon>Strongyloidea</taxon>
        <taxon>Heligmosomidae</taxon>
        <taxon>Heligmosomoides</taxon>
    </lineage>
</organism>
<dbReference type="EMBL" id="UZAH01025433">
    <property type="protein sequence ID" value="VDO63797.1"/>
    <property type="molecule type" value="Genomic_DNA"/>
</dbReference>
<evidence type="ECO:0000313" key="12">
    <source>
        <dbReference type="Proteomes" id="UP000050761"/>
    </source>
</evidence>
<dbReference type="WBParaSite" id="HPBE_0000522301-mRNA-1">
    <property type="protein sequence ID" value="HPBE_0000522301-mRNA-1"/>
    <property type="gene ID" value="HPBE_0000522301"/>
</dbReference>
<keyword evidence="6" id="KW-0158">Chromosome</keyword>
<evidence type="ECO:0000256" key="8">
    <source>
        <dbReference type="ARBA" id="ARBA00023242"/>
    </source>
</evidence>
<evidence type="ECO:0000256" key="6">
    <source>
        <dbReference type="ARBA" id="ARBA00022454"/>
    </source>
</evidence>
<sequence>MRHRAGGLRTGSGKRRHKLMFNNSSGISRPAIRRLARRAGNAVTYCEHARRSTVTIMDIVYALKRKGQTLYGFG</sequence>
<keyword evidence="8" id="KW-0539">Nucleus</keyword>
<evidence type="ECO:0000256" key="3">
    <source>
        <dbReference type="ARBA" id="ARBA00004286"/>
    </source>
</evidence>
<dbReference type="Proteomes" id="UP000050761">
    <property type="component" value="Unassembled WGS sequence"/>
</dbReference>
<name>A0A183FFE2_HELPZ</name>
<feature type="region of interest" description="Disordered" evidence="10">
    <location>
        <begin position="1"/>
        <end position="23"/>
    </location>
</feature>
<accession>A0A183FFE2</accession>
<dbReference type="GO" id="GO:0003677">
    <property type="term" value="F:DNA binding"/>
    <property type="evidence" value="ECO:0007669"/>
    <property type="project" value="UniProtKB-KW"/>
</dbReference>
<feature type="compositionally biased region" description="Basic residues" evidence="10">
    <location>
        <begin position="1"/>
        <end position="19"/>
    </location>
</feature>
<evidence type="ECO:0000256" key="5">
    <source>
        <dbReference type="ARBA" id="ARBA00020836"/>
    </source>
</evidence>
<comment type="similarity">
    <text evidence="4">Belongs to the histone H4 family.</text>
</comment>
<keyword evidence="7" id="KW-0238">DNA-binding</keyword>
<reference evidence="13" key="2">
    <citation type="submission" date="2019-09" db="UniProtKB">
        <authorList>
            <consortium name="WormBaseParasite"/>
        </authorList>
    </citation>
    <scope>IDENTIFICATION</scope>
</reference>
<dbReference type="OrthoDB" id="5918951at2759"/>
<evidence type="ECO:0000313" key="11">
    <source>
        <dbReference type="EMBL" id="VDO63797.1"/>
    </source>
</evidence>
<evidence type="ECO:0000256" key="1">
    <source>
        <dbReference type="ARBA" id="ARBA00002001"/>
    </source>
</evidence>
<dbReference type="GO" id="GO:0000786">
    <property type="term" value="C:nucleosome"/>
    <property type="evidence" value="ECO:0007669"/>
    <property type="project" value="UniProtKB-KW"/>
</dbReference>
<dbReference type="SUPFAM" id="SSF47113">
    <property type="entry name" value="Histone-fold"/>
    <property type="match status" value="1"/>
</dbReference>
<comment type="function">
    <text evidence="1">Core component of nucleosome. Nucleosomes wrap and compact DNA into chromatin, limiting DNA accessibility to the cellular machineries which require DNA as a template. Histones thereby play a central role in transcription regulation, DNA repair, DNA replication and chromosomal stability. DNA accessibility is regulated via a complex set of post-translational modifications of histones, also called histone code, and nucleosome remodeling.</text>
</comment>
<gene>
    <name evidence="11" type="ORF">HPBE_LOCUS5224</name>
</gene>
<evidence type="ECO:0000313" key="13">
    <source>
        <dbReference type="WBParaSite" id="HPBE_0000522301-mRNA-1"/>
    </source>
</evidence>